<name>A0ABR4WEL8_9GAMM</name>
<reference evidence="1 2" key="1">
    <citation type="submission" date="2012-09" db="EMBL/GenBank/DDBJ databases">
        <title>Genome Sequence of alkane-degrading Bacterium Alcanivorax jadensis T9.</title>
        <authorList>
            <person name="Lai Q."/>
            <person name="Shao Z."/>
        </authorList>
    </citation>
    <scope>NUCLEOTIDE SEQUENCE [LARGE SCALE GENOMIC DNA]</scope>
    <source>
        <strain evidence="1 2">T9</strain>
    </source>
</reference>
<gene>
    <name evidence="1" type="ORF">T9A_01148</name>
</gene>
<organism evidence="1 2">
    <name type="scientific">Alcanivorax jadensis T9</name>
    <dbReference type="NCBI Taxonomy" id="1177181"/>
    <lineage>
        <taxon>Bacteria</taxon>
        <taxon>Pseudomonadati</taxon>
        <taxon>Pseudomonadota</taxon>
        <taxon>Gammaproteobacteria</taxon>
        <taxon>Oceanospirillales</taxon>
        <taxon>Alcanivoracaceae</taxon>
        <taxon>Alcanivorax</taxon>
    </lineage>
</organism>
<protein>
    <submittedName>
        <fullName evidence="1">Glycosyl transferase-like UDP-glucuronosyltransferase</fullName>
    </submittedName>
</protein>
<comment type="caution">
    <text evidence="1">The sequence shown here is derived from an EMBL/GenBank/DDBJ whole genome shotgun (WGS) entry which is preliminary data.</text>
</comment>
<dbReference type="SUPFAM" id="SSF53756">
    <property type="entry name" value="UDP-Glycosyltransferase/glycogen phosphorylase"/>
    <property type="match status" value="1"/>
</dbReference>
<dbReference type="EMBL" id="ARXU01000003">
    <property type="protein sequence ID" value="KGD61939.1"/>
    <property type="molecule type" value="Genomic_DNA"/>
</dbReference>
<dbReference type="Proteomes" id="UP000029443">
    <property type="component" value="Unassembled WGS sequence"/>
</dbReference>
<dbReference type="RefSeq" id="WP_035245943.1">
    <property type="nucleotide sequence ID" value="NZ_ARXU01000003.1"/>
</dbReference>
<accession>A0ABR4WEL8</accession>
<sequence length="395" mass="44042">MAHLVVGWELGHGMGHIMPLRMLAEVLLEKGHQLTFIVRDVSAAQRALEGLDVVWLQTPQVTYRPWEMTRTDCYSQLLGNIGFRDPEKLMSTVTGWRSLLSALQPDAALLEFAPSAMIACYMERIPFALQGNGFFCPPAEEEPFGVISNKLSEKQRRHQDVMLLDSINTVIGDSRPALEHVSELYRLSCLNVLTSFRELDHFCRDNDDIFRGAWVPSIPISPRWPKGEGKRIFAYLTARPGVDKVLAMLSRTGLPTLVYCPGVEGKFRAPFENQKCRFLDGLVDIKKLAEQSSLGVFHGNHSSTAMFMLAGTPTMQIPLYMEQLMFARRIKAMGAGEIATLDQPQRIAAGINAIMSSPGYGESARRFADQYRDYDQNCAIRQAAADLEVALGLSA</sequence>
<evidence type="ECO:0000313" key="2">
    <source>
        <dbReference type="Proteomes" id="UP000029443"/>
    </source>
</evidence>
<dbReference type="Gene3D" id="3.40.50.2000">
    <property type="entry name" value="Glycogen Phosphorylase B"/>
    <property type="match status" value="2"/>
</dbReference>
<proteinExistence type="predicted"/>
<evidence type="ECO:0000313" key="1">
    <source>
        <dbReference type="EMBL" id="KGD61939.1"/>
    </source>
</evidence>
<keyword evidence="2" id="KW-1185">Reference proteome</keyword>